<evidence type="ECO:0000313" key="2">
    <source>
        <dbReference type="Proteomes" id="UP000198736"/>
    </source>
</evidence>
<proteinExistence type="predicted"/>
<keyword evidence="2" id="KW-1185">Reference proteome</keyword>
<dbReference type="AlphaFoldDB" id="A0A0S4L3M5"/>
<gene>
    <name evidence="1" type="ORF">COMA2_100007</name>
</gene>
<accession>A0A0S4L3M5</accession>
<name>A0A0S4L3M5_9BACT</name>
<organism evidence="1 2">
    <name type="scientific">Candidatus Nitrospira nitrificans</name>
    <dbReference type="NCBI Taxonomy" id="1742973"/>
    <lineage>
        <taxon>Bacteria</taxon>
        <taxon>Pseudomonadati</taxon>
        <taxon>Nitrospirota</taxon>
        <taxon>Nitrospiria</taxon>
        <taxon>Nitrospirales</taxon>
        <taxon>Nitrospiraceae</taxon>
        <taxon>Nitrospira</taxon>
    </lineage>
</organism>
<protein>
    <submittedName>
        <fullName evidence="1">Uncharacterized protein</fullName>
    </submittedName>
</protein>
<dbReference type="EMBL" id="CZPZ01000002">
    <property type="protein sequence ID" value="CUS32199.1"/>
    <property type="molecule type" value="Genomic_DNA"/>
</dbReference>
<dbReference type="Proteomes" id="UP000198736">
    <property type="component" value="Unassembled WGS sequence"/>
</dbReference>
<reference evidence="2" key="1">
    <citation type="submission" date="2015-10" db="EMBL/GenBank/DDBJ databases">
        <authorList>
            <person name="Luecker S."/>
            <person name="Luecker S."/>
        </authorList>
    </citation>
    <scope>NUCLEOTIDE SEQUENCE [LARGE SCALE GENOMIC DNA]</scope>
</reference>
<sequence length="57" mass="6309">MRPMWKGRRKSSKGPPVAWVSLSKANIEIEGVSGHGKENECGDQECRAARLWIAGSR</sequence>
<evidence type="ECO:0000313" key="1">
    <source>
        <dbReference type="EMBL" id="CUS32199.1"/>
    </source>
</evidence>